<dbReference type="EMBL" id="LYOS01000002">
    <property type="protein sequence ID" value="OFV67989.1"/>
    <property type="molecule type" value="Genomic_DNA"/>
</dbReference>
<dbReference type="Pfam" id="PF04609">
    <property type="entry name" value="MCR_C"/>
    <property type="match status" value="1"/>
</dbReference>
<proteinExistence type="predicted"/>
<name>A0A1F2P9D4_9EURY</name>
<gene>
    <name evidence="1" type="ORF">SCAL_000629</name>
</gene>
<dbReference type="InterPro" id="IPR026327">
    <property type="entry name" value="Me_CoM_Rdtase_prot-C-like"/>
</dbReference>
<keyword evidence="2" id="KW-1185">Reference proteome</keyword>
<evidence type="ECO:0000313" key="1">
    <source>
        <dbReference type="EMBL" id="OFV67989.1"/>
    </source>
</evidence>
<sequence>MIGRKAHYVNCRAKFGGGLGYGIARGGTHSDEYGEDALIIAMDFSDRHIPYPVCDITQRLRAYGIKASVLVLRKGKGIKAEQHFVKVEFKLEEDERERIERSKLLIFHHGNVARHIIYKQIYFLKLFDKPSIVICQCPIDYEDLAREGVDTKYVRPLPEKRLTKGRVVGIITGVIRGHITPLRSTEEIKRIVFVESGEEKAIETAPEIEEGMEVTYTATGTAGTVEEVVEFWGAKYARINDLYYRTSTLMPLSAKTEKN</sequence>
<protein>
    <submittedName>
        <fullName evidence="1">Methyl-coenzyme M reductase I operon protein C</fullName>
    </submittedName>
</protein>
<dbReference type="Pfam" id="PF09871">
    <property type="entry name" value="DUF2098"/>
    <property type="match status" value="1"/>
</dbReference>
<accession>A0A1F2P9D4</accession>
<dbReference type="Proteomes" id="UP000186940">
    <property type="component" value="Unassembled WGS sequence"/>
</dbReference>
<organism evidence="1 2">
    <name type="scientific">Candidatus Syntropharchaeum caldarium</name>
    <dbReference type="NCBI Taxonomy" id="1838285"/>
    <lineage>
        <taxon>Archaea</taxon>
        <taxon>Methanobacteriati</taxon>
        <taxon>Methanobacteriota</taxon>
        <taxon>Stenosarchaea group</taxon>
        <taxon>Methanomicrobia</taxon>
        <taxon>Methanosarcinales</taxon>
        <taxon>ANME-2 cluster</taxon>
        <taxon>Candidatus Syntropharchaeum</taxon>
    </lineage>
</organism>
<dbReference type="STRING" id="1838285.SCAL_000629"/>
<comment type="caution">
    <text evidence="1">The sequence shown here is derived from an EMBL/GenBank/DDBJ whole genome shotgun (WGS) entry which is preliminary data.</text>
</comment>
<dbReference type="InterPro" id="IPR019209">
    <property type="entry name" value="DUF2098"/>
</dbReference>
<reference evidence="1" key="1">
    <citation type="submission" date="2016-05" db="EMBL/GenBank/DDBJ databases">
        <title>Microbial consortia oxidize butane by reversing methanogenesis.</title>
        <authorList>
            <person name="Laso-Perez R."/>
            <person name="Richter M."/>
            <person name="Wegener G."/>
            <person name="Musat F."/>
        </authorList>
    </citation>
    <scope>NUCLEOTIDE SEQUENCE [LARGE SCALE GENOMIC DNA]</scope>
    <source>
        <strain evidence="1">BOX2</strain>
    </source>
</reference>
<dbReference type="AlphaFoldDB" id="A0A1F2P9D4"/>
<evidence type="ECO:0000313" key="2">
    <source>
        <dbReference type="Proteomes" id="UP000186940"/>
    </source>
</evidence>